<organism evidence="4 5">
    <name type="scientific">Parathielavia appendiculata</name>
    <dbReference type="NCBI Taxonomy" id="2587402"/>
    <lineage>
        <taxon>Eukaryota</taxon>
        <taxon>Fungi</taxon>
        <taxon>Dikarya</taxon>
        <taxon>Ascomycota</taxon>
        <taxon>Pezizomycotina</taxon>
        <taxon>Sordariomycetes</taxon>
        <taxon>Sordariomycetidae</taxon>
        <taxon>Sordariales</taxon>
        <taxon>Chaetomiaceae</taxon>
        <taxon>Parathielavia</taxon>
    </lineage>
</organism>
<dbReference type="InterPro" id="IPR036770">
    <property type="entry name" value="Ankyrin_rpt-contain_sf"/>
</dbReference>
<dbReference type="PROSITE" id="PS50088">
    <property type="entry name" value="ANK_REPEAT"/>
    <property type="match status" value="3"/>
</dbReference>
<evidence type="ECO:0000256" key="1">
    <source>
        <dbReference type="ARBA" id="ARBA00022737"/>
    </source>
</evidence>
<dbReference type="SMART" id="SM00248">
    <property type="entry name" value="ANK"/>
    <property type="match status" value="4"/>
</dbReference>
<keyword evidence="2 3" id="KW-0040">ANK repeat</keyword>
<comment type="caution">
    <text evidence="4">The sequence shown here is derived from an EMBL/GenBank/DDBJ whole genome shotgun (WGS) entry which is preliminary data.</text>
</comment>
<dbReference type="AlphaFoldDB" id="A0AAN6TR20"/>
<keyword evidence="5" id="KW-1185">Reference proteome</keyword>
<evidence type="ECO:0000313" key="4">
    <source>
        <dbReference type="EMBL" id="KAK4119132.1"/>
    </source>
</evidence>
<keyword evidence="1" id="KW-0677">Repeat</keyword>
<evidence type="ECO:0000256" key="3">
    <source>
        <dbReference type="PROSITE-ProRule" id="PRU00023"/>
    </source>
</evidence>
<dbReference type="PROSITE" id="PS50297">
    <property type="entry name" value="ANK_REP_REGION"/>
    <property type="match status" value="2"/>
</dbReference>
<feature type="repeat" description="ANK" evidence="3">
    <location>
        <begin position="226"/>
        <end position="254"/>
    </location>
</feature>
<feature type="non-terminal residue" evidence="4">
    <location>
        <position position="368"/>
    </location>
</feature>
<dbReference type="GO" id="GO:0045944">
    <property type="term" value="P:positive regulation of transcription by RNA polymerase II"/>
    <property type="evidence" value="ECO:0007669"/>
    <property type="project" value="TreeGrafter"/>
</dbReference>
<evidence type="ECO:0000256" key="2">
    <source>
        <dbReference type="ARBA" id="ARBA00023043"/>
    </source>
</evidence>
<dbReference type="GO" id="GO:0005634">
    <property type="term" value="C:nucleus"/>
    <property type="evidence" value="ECO:0007669"/>
    <property type="project" value="TreeGrafter"/>
</dbReference>
<dbReference type="PANTHER" id="PTHR24193:SF121">
    <property type="entry name" value="ADA2A-CONTAINING COMPLEX COMPONENT 3, ISOFORM D"/>
    <property type="match status" value="1"/>
</dbReference>
<reference evidence="4" key="2">
    <citation type="submission" date="2023-05" db="EMBL/GenBank/DDBJ databases">
        <authorList>
            <consortium name="Lawrence Berkeley National Laboratory"/>
            <person name="Steindorff A."/>
            <person name="Hensen N."/>
            <person name="Bonometti L."/>
            <person name="Westerberg I."/>
            <person name="Brannstrom I.O."/>
            <person name="Guillou S."/>
            <person name="Cros-Aarteil S."/>
            <person name="Calhoun S."/>
            <person name="Haridas S."/>
            <person name="Kuo A."/>
            <person name="Mondo S."/>
            <person name="Pangilinan J."/>
            <person name="Riley R."/>
            <person name="Labutti K."/>
            <person name="Andreopoulos B."/>
            <person name="Lipzen A."/>
            <person name="Chen C."/>
            <person name="Yanf M."/>
            <person name="Daum C."/>
            <person name="Ng V."/>
            <person name="Clum A."/>
            <person name="Ohm R."/>
            <person name="Martin F."/>
            <person name="Silar P."/>
            <person name="Natvig D."/>
            <person name="Lalanne C."/>
            <person name="Gautier V."/>
            <person name="Ament-Velasquez S.L."/>
            <person name="Kruys A."/>
            <person name="Hutchinson M.I."/>
            <person name="Powell A.J."/>
            <person name="Barry K."/>
            <person name="Miller A.N."/>
            <person name="Grigoriev I.V."/>
            <person name="Debuchy R."/>
            <person name="Gladieux P."/>
            <person name="Thoren M.H."/>
            <person name="Johannesson H."/>
        </authorList>
    </citation>
    <scope>NUCLEOTIDE SEQUENCE</scope>
    <source>
        <strain evidence="4">CBS 731.68</strain>
    </source>
</reference>
<dbReference type="InterPro" id="IPR002110">
    <property type="entry name" value="Ankyrin_rpt"/>
</dbReference>
<dbReference type="Pfam" id="PF00023">
    <property type="entry name" value="Ank"/>
    <property type="match status" value="1"/>
</dbReference>
<dbReference type="EMBL" id="MU853253">
    <property type="protein sequence ID" value="KAK4119132.1"/>
    <property type="molecule type" value="Genomic_DNA"/>
</dbReference>
<dbReference type="Pfam" id="PF12796">
    <property type="entry name" value="Ank_2"/>
    <property type="match status" value="1"/>
</dbReference>
<dbReference type="SUPFAM" id="SSF48403">
    <property type="entry name" value="Ankyrin repeat"/>
    <property type="match status" value="1"/>
</dbReference>
<protein>
    <submittedName>
        <fullName evidence="4">Ankyrin</fullName>
    </submittedName>
</protein>
<feature type="repeat" description="ANK" evidence="3">
    <location>
        <begin position="259"/>
        <end position="291"/>
    </location>
</feature>
<name>A0AAN6TR20_9PEZI</name>
<gene>
    <name evidence="4" type="ORF">N657DRAFT_605104</name>
</gene>
<dbReference type="Proteomes" id="UP001302602">
    <property type="component" value="Unassembled WGS sequence"/>
</dbReference>
<dbReference type="InterPro" id="IPR050663">
    <property type="entry name" value="Ankyrin-SOCS_Box"/>
</dbReference>
<reference evidence="4" key="1">
    <citation type="journal article" date="2023" name="Mol. Phylogenet. Evol.">
        <title>Genome-scale phylogeny and comparative genomics of the fungal order Sordariales.</title>
        <authorList>
            <person name="Hensen N."/>
            <person name="Bonometti L."/>
            <person name="Westerberg I."/>
            <person name="Brannstrom I.O."/>
            <person name="Guillou S."/>
            <person name="Cros-Aarteil S."/>
            <person name="Calhoun S."/>
            <person name="Haridas S."/>
            <person name="Kuo A."/>
            <person name="Mondo S."/>
            <person name="Pangilinan J."/>
            <person name="Riley R."/>
            <person name="LaButti K."/>
            <person name="Andreopoulos B."/>
            <person name="Lipzen A."/>
            <person name="Chen C."/>
            <person name="Yan M."/>
            <person name="Daum C."/>
            <person name="Ng V."/>
            <person name="Clum A."/>
            <person name="Steindorff A."/>
            <person name="Ohm R.A."/>
            <person name="Martin F."/>
            <person name="Silar P."/>
            <person name="Natvig D.O."/>
            <person name="Lalanne C."/>
            <person name="Gautier V."/>
            <person name="Ament-Velasquez S.L."/>
            <person name="Kruys A."/>
            <person name="Hutchinson M.I."/>
            <person name="Powell A.J."/>
            <person name="Barry K."/>
            <person name="Miller A.N."/>
            <person name="Grigoriev I.V."/>
            <person name="Debuchy R."/>
            <person name="Gladieux P."/>
            <person name="Hiltunen Thoren M."/>
            <person name="Johannesson H."/>
        </authorList>
    </citation>
    <scope>NUCLEOTIDE SEQUENCE</scope>
    <source>
        <strain evidence="4">CBS 731.68</strain>
    </source>
</reference>
<dbReference type="GeneID" id="87826952"/>
<proteinExistence type="predicted"/>
<dbReference type="Gene3D" id="1.25.40.20">
    <property type="entry name" value="Ankyrin repeat-containing domain"/>
    <property type="match status" value="2"/>
</dbReference>
<dbReference type="GO" id="GO:0000976">
    <property type="term" value="F:transcription cis-regulatory region binding"/>
    <property type="evidence" value="ECO:0007669"/>
    <property type="project" value="TreeGrafter"/>
</dbReference>
<accession>A0AAN6TR20</accession>
<dbReference type="RefSeq" id="XP_062642905.1">
    <property type="nucleotide sequence ID" value="XM_062790182.1"/>
</dbReference>
<evidence type="ECO:0000313" key="5">
    <source>
        <dbReference type="Proteomes" id="UP001302602"/>
    </source>
</evidence>
<dbReference type="PANTHER" id="PTHR24193">
    <property type="entry name" value="ANKYRIN REPEAT PROTEIN"/>
    <property type="match status" value="1"/>
</dbReference>
<feature type="repeat" description="ANK" evidence="3">
    <location>
        <begin position="292"/>
        <end position="324"/>
    </location>
</feature>
<sequence>MAVDPVTITTAIITLIDALQRAISLLDDFTNAERRVAVIRNDLVLTHSVLQYIRQQLASAREPPTLLIEGDGNPDATVNLRNILRDNVTQLQADVNALTDELEALGGPGRPETRIGRLIARGQVAWRMSYLERMDQSIVSKRMQLELVHNSLKCQTPDRRASDDDILVATFLRQFLPRRESNESLPVPDFEAQQNIARAVRDGNKAKLETLLQHVSPNCHVTVRGRELSPLHLATKRGDLAMVNFLITHGARIDCCGWDEDTPLTLAISHRHAVVALALIRRGANILLADRQERTPLHHAARENLYAVVQVLIHNGADLNAYDTAGRTPLMNAVRRSDREIQPYDTNVLRVLLRPNRQGTAADPALGT</sequence>